<dbReference type="Gene3D" id="3.40.250.10">
    <property type="entry name" value="Rhodanese-like domain"/>
    <property type="match status" value="2"/>
</dbReference>
<dbReference type="PANTHER" id="PTHR43031">
    <property type="entry name" value="FAD-DEPENDENT OXIDOREDUCTASE"/>
    <property type="match status" value="1"/>
</dbReference>
<dbReference type="CDD" id="cd00158">
    <property type="entry name" value="RHOD"/>
    <property type="match status" value="2"/>
</dbReference>
<dbReference type="Proteomes" id="UP000886124">
    <property type="component" value="Unassembled WGS sequence"/>
</dbReference>
<reference evidence="3" key="1">
    <citation type="journal article" date="2020" name="mSystems">
        <title>Genome- and Community-Level Interaction Insights into Carbon Utilization and Element Cycling Functions of Hydrothermarchaeota in Hydrothermal Sediment.</title>
        <authorList>
            <person name="Zhou Z."/>
            <person name="Liu Y."/>
            <person name="Xu W."/>
            <person name="Pan J."/>
            <person name="Luo Z.H."/>
            <person name="Li M."/>
        </authorList>
    </citation>
    <scope>NUCLEOTIDE SEQUENCE [LARGE SCALE GENOMIC DNA]</scope>
    <source>
        <strain evidence="3">HyVt-527</strain>
    </source>
</reference>
<feature type="signal peptide" evidence="1">
    <location>
        <begin position="1"/>
        <end position="24"/>
    </location>
</feature>
<dbReference type="PROSITE" id="PS51257">
    <property type="entry name" value="PROKAR_LIPOPROTEIN"/>
    <property type="match status" value="1"/>
</dbReference>
<proteinExistence type="predicted"/>
<dbReference type="InterPro" id="IPR001763">
    <property type="entry name" value="Rhodanese-like_dom"/>
</dbReference>
<evidence type="ECO:0000256" key="1">
    <source>
        <dbReference type="SAM" id="SignalP"/>
    </source>
</evidence>
<evidence type="ECO:0000259" key="2">
    <source>
        <dbReference type="PROSITE" id="PS50206"/>
    </source>
</evidence>
<dbReference type="InterPro" id="IPR036873">
    <property type="entry name" value="Rhodanese-like_dom_sf"/>
</dbReference>
<dbReference type="Pfam" id="PF00581">
    <property type="entry name" value="Rhodanese"/>
    <property type="match status" value="2"/>
</dbReference>
<accession>A0A7V5PR20</accession>
<name>A0A7V5PR20_CALAY</name>
<feature type="domain" description="Rhodanese" evidence="2">
    <location>
        <begin position="220"/>
        <end position="309"/>
    </location>
</feature>
<organism evidence="3">
    <name type="scientific">Caldithrix abyssi</name>
    <dbReference type="NCBI Taxonomy" id="187145"/>
    <lineage>
        <taxon>Bacteria</taxon>
        <taxon>Pseudomonadati</taxon>
        <taxon>Calditrichota</taxon>
        <taxon>Calditrichia</taxon>
        <taxon>Calditrichales</taxon>
        <taxon>Calditrichaceae</taxon>
        <taxon>Caldithrix</taxon>
    </lineage>
</organism>
<dbReference type="PROSITE" id="PS00380">
    <property type="entry name" value="RHODANESE_1"/>
    <property type="match status" value="2"/>
</dbReference>
<dbReference type="PROSITE" id="PS50206">
    <property type="entry name" value="RHODANESE_3"/>
    <property type="match status" value="2"/>
</dbReference>
<dbReference type="GO" id="GO:0004792">
    <property type="term" value="F:thiosulfate-cyanide sulfurtransferase activity"/>
    <property type="evidence" value="ECO:0007669"/>
    <property type="project" value="InterPro"/>
</dbReference>
<dbReference type="PANTHER" id="PTHR43031:SF16">
    <property type="entry name" value="OXIDOREDUCTASE"/>
    <property type="match status" value="1"/>
</dbReference>
<dbReference type="SMART" id="SM00450">
    <property type="entry name" value="RHOD"/>
    <property type="match status" value="2"/>
</dbReference>
<comment type="caution">
    <text evidence="3">The sequence shown here is derived from an EMBL/GenBank/DDBJ whole genome shotgun (WGS) entry which is preliminary data.</text>
</comment>
<feature type="domain" description="Rhodanese" evidence="2">
    <location>
        <begin position="59"/>
        <end position="149"/>
    </location>
</feature>
<dbReference type="AlphaFoldDB" id="A0A7V5PR20"/>
<evidence type="ECO:0000313" key="3">
    <source>
        <dbReference type="EMBL" id="HHJ53677.1"/>
    </source>
</evidence>
<dbReference type="InterPro" id="IPR050229">
    <property type="entry name" value="GlpE_sulfurtransferase"/>
</dbReference>
<sequence>MFKSLISLVLIASFMMLFSCSENSTEPTKTEFEVVQQALDTYLSGDLPPVIKAEALHADLNNYFVISVRAPEDYAKGHIPGAINIPWRTIAQSASISQLPTDGKTIVTYCYTGHTGQIAATVLNALGYKTLNMKYGIMAWTQDANVRVQTGFSEETEAHDYPVETKVNTVSTTYDLPELDNTTSTDDQEIIMAAANAYVSEKAPVIKAEALYNELNDGDASNDPQIISVRAPEDYAKGHIPGAINIPWRTIAKTENLQKINPSKPIVVYCYTGHTGQIATTVLNMLGYDALNLKYGIMSWTKDPNVRVQTGFSEETEAHNYELHTGTNP</sequence>
<gene>
    <name evidence="3" type="ORF">ENJ89_10815</name>
</gene>
<keyword evidence="1" id="KW-0732">Signal</keyword>
<protein>
    <recommendedName>
        <fullName evidence="2">Rhodanese domain-containing protein</fullName>
    </recommendedName>
</protein>
<dbReference type="EMBL" id="DROD01000684">
    <property type="protein sequence ID" value="HHJ53677.1"/>
    <property type="molecule type" value="Genomic_DNA"/>
</dbReference>
<feature type="chain" id="PRO_5031239180" description="Rhodanese domain-containing protein" evidence="1">
    <location>
        <begin position="25"/>
        <end position="329"/>
    </location>
</feature>
<dbReference type="SUPFAM" id="SSF52821">
    <property type="entry name" value="Rhodanese/Cell cycle control phosphatase"/>
    <property type="match status" value="2"/>
</dbReference>
<dbReference type="InterPro" id="IPR001307">
    <property type="entry name" value="Thiosulphate_STrfase_CS"/>
</dbReference>